<reference evidence="2" key="1">
    <citation type="submission" date="2018-02" db="EMBL/GenBank/DDBJ databases">
        <authorList>
            <person name="Moore K."/>
            <person name="Momper L."/>
        </authorList>
    </citation>
    <scope>NUCLEOTIDE SEQUENCE [LARGE SCALE GENOMIC DNA]</scope>
    <source>
        <strain evidence="2">ULC18</strain>
    </source>
</reference>
<comment type="caution">
    <text evidence="1">The sequence shown here is derived from an EMBL/GenBank/DDBJ whole genome shotgun (WGS) entry which is preliminary data.</text>
</comment>
<protein>
    <submittedName>
        <fullName evidence="1">Ferredoxin</fullName>
    </submittedName>
</protein>
<organism evidence="1 2">
    <name type="scientific">Stenomitos frigidus ULC18</name>
    <dbReference type="NCBI Taxonomy" id="2107698"/>
    <lineage>
        <taxon>Bacteria</taxon>
        <taxon>Bacillati</taxon>
        <taxon>Cyanobacteriota</taxon>
        <taxon>Cyanophyceae</taxon>
        <taxon>Leptolyngbyales</taxon>
        <taxon>Leptolyngbyaceae</taxon>
        <taxon>Stenomitos</taxon>
    </lineage>
</organism>
<gene>
    <name evidence="1" type="ORF">C7B82_26125</name>
</gene>
<evidence type="ECO:0000313" key="2">
    <source>
        <dbReference type="Proteomes" id="UP000239576"/>
    </source>
</evidence>
<dbReference type="OrthoDB" id="9761899at2"/>
<reference evidence="1 2" key="2">
    <citation type="submission" date="2018-03" db="EMBL/GenBank/DDBJ databases">
        <title>The ancient ancestry and fast evolution of plastids.</title>
        <authorList>
            <person name="Moore K.R."/>
            <person name="Magnabosco C."/>
            <person name="Momper L."/>
            <person name="Gold D.A."/>
            <person name="Bosak T."/>
            <person name="Fournier G.P."/>
        </authorList>
    </citation>
    <scope>NUCLEOTIDE SEQUENCE [LARGE SCALE GENOMIC DNA]</scope>
    <source>
        <strain evidence="1 2">ULC18</strain>
    </source>
</reference>
<dbReference type="Gene3D" id="3.40.30.10">
    <property type="entry name" value="Glutaredoxin"/>
    <property type="match status" value="1"/>
</dbReference>
<sequence>MSSPLAEPMGAQKRVLVCQHRTCLNQGAAAVLETFQAHPVAGWVITRSGCMGQCGNGPMVRMLPDNIWYCRVSPKEVAEVVERHLQGGRPVRAMLSPHFHADRSQPL</sequence>
<name>A0A2T1DW43_9CYAN</name>
<dbReference type="AlphaFoldDB" id="A0A2T1DW43"/>
<dbReference type="PANTHER" id="PTHR47682:SF1">
    <property type="entry name" value="TETRATRICOPEPTIDE REPEAT (TPR)-CONTAINING PROTEIN"/>
    <property type="match status" value="1"/>
</dbReference>
<dbReference type="InterPro" id="IPR036249">
    <property type="entry name" value="Thioredoxin-like_sf"/>
</dbReference>
<dbReference type="RefSeq" id="WP_106259928.1">
    <property type="nucleotide sequence ID" value="NZ_CAWNSW010000105.1"/>
</dbReference>
<accession>A0A2T1DW43</accession>
<proteinExistence type="predicted"/>
<dbReference type="PANTHER" id="PTHR47682">
    <property type="entry name" value="TETRATRICOPEPTIDE REPEAT (TPR)-CONTAINING PROTEIN"/>
    <property type="match status" value="1"/>
</dbReference>
<dbReference type="CDD" id="cd02980">
    <property type="entry name" value="TRX_Fd_family"/>
    <property type="match status" value="1"/>
</dbReference>
<keyword evidence="2" id="KW-1185">Reference proteome</keyword>
<dbReference type="EMBL" id="PVWK01000142">
    <property type="protein sequence ID" value="PSB24661.1"/>
    <property type="molecule type" value="Genomic_DNA"/>
</dbReference>
<evidence type="ECO:0000313" key="1">
    <source>
        <dbReference type="EMBL" id="PSB24661.1"/>
    </source>
</evidence>
<dbReference type="Proteomes" id="UP000239576">
    <property type="component" value="Unassembled WGS sequence"/>
</dbReference>
<dbReference type="SUPFAM" id="SSF52833">
    <property type="entry name" value="Thioredoxin-like"/>
    <property type="match status" value="1"/>
</dbReference>